<dbReference type="Pfam" id="PF01327">
    <property type="entry name" value="Pep_deformylase"/>
    <property type="match status" value="1"/>
</dbReference>
<comment type="similarity">
    <text evidence="1 6">Belongs to the polypeptide deformylase family.</text>
</comment>
<dbReference type="InterPro" id="IPR036821">
    <property type="entry name" value="Peptide_deformylase_sf"/>
</dbReference>
<dbReference type="NCBIfam" id="TIGR00079">
    <property type="entry name" value="pept_deformyl"/>
    <property type="match status" value="1"/>
</dbReference>
<comment type="function">
    <text evidence="6">Removes the formyl group from the N-terminal Met of newly synthesized proteins. Requires at least a dipeptide for an efficient rate of reaction. N-terminal L-methionine is a prerequisite for activity but the enzyme has broad specificity at other positions.</text>
</comment>
<evidence type="ECO:0000256" key="4">
    <source>
        <dbReference type="ARBA" id="ARBA00022917"/>
    </source>
</evidence>
<dbReference type="HAMAP" id="MF_00163">
    <property type="entry name" value="Pep_deformylase"/>
    <property type="match status" value="1"/>
</dbReference>
<evidence type="ECO:0000256" key="3">
    <source>
        <dbReference type="ARBA" id="ARBA00022801"/>
    </source>
</evidence>
<dbReference type="GO" id="GO:0046872">
    <property type="term" value="F:metal ion binding"/>
    <property type="evidence" value="ECO:0007669"/>
    <property type="project" value="UniProtKB-KW"/>
</dbReference>
<feature type="binding site" evidence="6">
    <location>
        <position position="133"/>
    </location>
    <ligand>
        <name>Fe cation</name>
        <dbReference type="ChEBI" id="CHEBI:24875"/>
    </ligand>
</feature>
<dbReference type="GO" id="GO:0042586">
    <property type="term" value="F:peptide deformylase activity"/>
    <property type="evidence" value="ECO:0007669"/>
    <property type="project" value="UniProtKB-UniRule"/>
</dbReference>
<feature type="binding site" evidence="6">
    <location>
        <position position="91"/>
    </location>
    <ligand>
        <name>Fe cation</name>
        <dbReference type="ChEBI" id="CHEBI:24875"/>
    </ligand>
</feature>
<dbReference type="PANTHER" id="PTHR10458:SF22">
    <property type="entry name" value="PEPTIDE DEFORMYLASE"/>
    <property type="match status" value="1"/>
</dbReference>
<comment type="catalytic activity">
    <reaction evidence="6">
        <text>N-terminal N-formyl-L-methionyl-[peptide] + H2O = N-terminal L-methionyl-[peptide] + formate</text>
        <dbReference type="Rhea" id="RHEA:24420"/>
        <dbReference type="Rhea" id="RHEA-COMP:10639"/>
        <dbReference type="Rhea" id="RHEA-COMP:10640"/>
        <dbReference type="ChEBI" id="CHEBI:15377"/>
        <dbReference type="ChEBI" id="CHEBI:15740"/>
        <dbReference type="ChEBI" id="CHEBI:49298"/>
        <dbReference type="ChEBI" id="CHEBI:64731"/>
        <dbReference type="EC" id="3.5.1.88"/>
    </reaction>
</comment>
<proteinExistence type="inferred from homology"/>
<evidence type="ECO:0000256" key="2">
    <source>
        <dbReference type="ARBA" id="ARBA00022723"/>
    </source>
</evidence>
<feature type="binding site" evidence="6">
    <location>
        <position position="137"/>
    </location>
    <ligand>
        <name>Fe cation</name>
        <dbReference type="ChEBI" id="CHEBI:24875"/>
    </ligand>
</feature>
<keyword evidence="5 6" id="KW-0408">Iron</keyword>
<feature type="active site" evidence="6">
    <location>
        <position position="134"/>
    </location>
</feature>
<sequence length="161" mass="17962">MAIRVIVKEPDPILRETSRPVPKITPNIHKLLDDMAETMYEASGVGLAAPQIGILKRVIVIDTAEEDSELIEMINPEILAYSGEQVGPEGCLSIPGVNGDVKRYDKIKVKGLNRHGEELVIDAEGFLARVFQHEIDHLNGVLFTDIAERIYEREEPRHVGE</sequence>
<gene>
    <name evidence="6 7" type="primary">def</name>
    <name evidence="7" type="ORF">XYCOK13_05120</name>
</gene>
<dbReference type="PRINTS" id="PR01576">
    <property type="entry name" value="PDEFORMYLASE"/>
</dbReference>
<dbReference type="FunFam" id="3.90.45.10:FF:000005">
    <property type="entry name" value="Peptide deformylase"/>
    <property type="match status" value="1"/>
</dbReference>
<dbReference type="AlphaFoldDB" id="A0A8J4H2U5"/>
<dbReference type="Proteomes" id="UP000677918">
    <property type="component" value="Unassembled WGS sequence"/>
</dbReference>
<accession>A0A8J4H2U5</accession>
<dbReference type="PIRSF" id="PIRSF004749">
    <property type="entry name" value="Pep_def"/>
    <property type="match status" value="1"/>
</dbReference>
<name>A0A8J4H2U5_9BACL</name>
<evidence type="ECO:0000256" key="5">
    <source>
        <dbReference type="ARBA" id="ARBA00023004"/>
    </source>
</evidence>
<evidence type="ECO:0000256" key="1">
    <source>
        <dbReference type="ARBA" id="ARBA00010759"/>
    </source>
</evidence>
<dbReference type="RefSeq" id="WP_213410310.1">
    <property type="nucleotide sequence ID" value="NZ_BOVK01000006.1"/>
</dbReference>
<keyword evidence="3 6" id="KW-0378">Hydrolase</keyword>
<comment type="caution">
    <text evidence="7">The sequence shown here is derived from an EMBL/GenBank/DDBJ whole genome shotgun (WGS) entry which is preliminary data.</text>
</comment>
<dbReference type="Gene3D" id="3.90.45.10">
    <property type="entry name" value="Peptide deformylase"/>
    <property type="match status" value="1"/>
</dbReference>
<dbReference type="GO" id="GO:0006412">
    <property type="term" value="P:translation"/>
    <property type="evidence" value="ECO:0007669"/>
    <property type="project" value="UniProtKB-UniRule"/>
</dbReference>
<dbReference type="InterPro" id="IPR023635">
    <property type="entry name" value="Peptide_deformylase"/>
</dbReference>
<dbReference type="PANTHER" id="PTHR10458">
    <property type="entry name" value="PEPTIDE DEFORMYLASE"/>
    <property type="match status" value="1"/>
</dbReference>
<dbReference type="SUPFAM" id="SSF56420">
    <property type="entry name" value="Peptide deformylase"/>
    <property type="match status" value="1"/>
</dbReference>
<organism evidence="7 8">
    <name type="scientific">Xylanibacillus composti</name>
    <dbReference type="NCBI Taxonomy" id="1572762"/>
    <lineage>
        <taxon>Bacteria</taxon>
        <taxon>Bacillati</taxon>
        <taxon>Bacillota</taxon>
        <taxon>Bacilli</taxon>
        <taxon>Bacillales</taxon>
        <taxon>Paenibacillaceae</taxon>
        <taxon>Xylanibacillus</taxon>
    </lineage>
</organism>
<dbReference type="NCBIfam" id="NF001159">
    <property type="entry name" value="PRK00150.1-3"/>
    <property type="match status" value="1"/>
</dbReference>
<dbReference type="CDD" id="cd00487">
    <property type="entry name" value="Pep_deformylase"/>
    <property type="match status" value="1"/>
</dbReference>
<dbReference type="EC" id="3.5.1.88" evidence="6"/>
<evidence type="ECO:0000313" key="8">
    <source>
        <dbReference type="Proteomes" id="UP000677918"/>
    </source>
</evidence>
<evidence type="ECO:0000256" key="6">
    <source>
        <dbReference type="HAMAP-Rule" id="MF_00163"/>
    </source>
</evidence>
<reference evidence="7" key="1">
    <citation type="submission" date="2021-04" db="EMBL/GenBank/DDBJ databases">
        <title>Draft genome sequence of Xylanibacillus composti strain K13.</title>
        <authorList>
            <person name="Uke A."/>
            <person name="Chhe C."/>
            <person name="Baramee S."/>
            <person name="Kosugi A."/>
        </authorList>
    </citation>
    <scope>NUCLEOTIDE SEQUENCE</scope>
    <source>
        <strain evidence="7">K13</strain>
    </source>
</reference>
<keyword evidence="8" id="KW-1185">Reference proteome</keyword>
<protein>
    <recommendedName>
        <fullName evidence="6">Peptide deformylase</fullName>
        <shortName evidence="6">PDF</shortName>
        <ecNumber evidence="6">3.5.1.88</ecNumber>
    </recommendedName>
    <alternativeName>
        <fullName evidence="6">Polypeptide deformylase</fullName>
    </alternativeName>
</protein>
<evidence type="ECO:0000313" key="7">
    <source>
        <dbReference type="EMBL" id="GIQ67688.1"/>
    </source>
</evidence>
<keyword evidence="4 6" id="KW-0648">Protein biosynthesis</keyword>
<dbReference type="EMBL" id="BOVK01000006">
    <property type="protein sequence ID" value="GIQ67688.1"/>
    <property type="molecule type" value="Genomic_DNA"/>
</dbReference>
<keyword evidence="2 6" id="KW-0479">Metal-binding</keyword>
<comment type="cofactor">
    <cofactor evidence="6">
        <name>Fe(2+)</name>
        <dbReference type="ChEBI" id="CHEBI:29033"/>
    </cofactor>
    <text evidence="6">Binds 1 Fe(2+) ion.</text>
</comment>